<sequence length="126" mass="15012">MARGWLRPYQQREAWLIPVGYPYSHEMRSLNAEALLTIPNHNLSILLWTWNFFWVADRLFLVILRKLTSLFVESKFSPWEKKYLASIANSSWELLRWWNAPGSCSSCRESWLEPYDIEEVTQTTEV</sequence>
<dbReference type="Proteomes" id="UP000186817">
    <property type="component" value="Unassembled WGS sequence"/>
</dbReference>
<proteinExistence type="predicted"/>
<name>A0A1Q9EZU8_SYMMI</name>
<evidence type="ECO:0000313" key="2">
    <source>
        <dbReference type="Proteomes" id="UP000186817"/>
    </source>
</evidence>
<gene>
    <name evidence="1" type="ORF">AK812_SmicGene3115</name>
</gene>
<organism evidence="1 2">
    <name type="scientific">Symbiodinium microadriaticum</name>
    <name type="common">Dinoflagellate</name>
    <name type="synonym">Zooxanthella microadriatica</name>
    <dbReference type="NCBI Taxonomy" id="2951"/>
    <lineage>
        <taxon>Eukaryota</taxon>
        <taxon>Sar</taxon>
        <taxon>Alveolata</taxon>
        <taxon>Dinophyceae</taxon>
        <taxon>Suessiales</taxon>
        <taxon>Symbiodiniaceae</taxon>
        <taxon>Symbiodinium</taxon>
    </lineage>
</organism>
<accession>A0A1Q9EZU8</accession>
<protein>
    <submittedName>
        <fullName evidence="1">Uncharacterized protein</fullName>
    </submittedName>
</protein>
<dbReference type="AlphaFoldDB" id="A0A1Q9EZU8"/>
<reference evidence="1 2" key="1">
    <citation type="submission" date="2016-02" db="EMBL/GenBank/DDBJ databases">
        <title>Genome analysis of coral dinoflagellate symbionts highlights evolutionary adaptations to a symbiotic lifestyle.</title>
        <authorList>
            <person name="Aranda M."/>
            <person name="Li Y."/>
            <person name="Liew Y.J."/>
            <person name="Baumgarten S."/>
            <person name="Simakov O."/>
            <person name="Wilson M."/>
            <person name="Piel J."/>
            <person name="Ashoor H."/>
            <person name="Bougouffa S."/>
            <person name="Bajic V.B."/>
            <person name="Ryu T."/>
            <person name="Ravasi T."/>
            <person name="Bayer T."/>
            <person name="Micklem G."/>
            <person name="Kim H."/>
            <person name="Bhak J."/>
            <person name="Lajeunesse T.C."/>
            <person name="Voolstra C.R."/>
        </authorList>
    </citation>
    <scope>NUCLEOTIDE SEQUENCE [LARGE SCALE GENOMIC DNA]</scope>
    <source>
        <strain evidence="1 2">CCMP2467</strain>
    </source>
</reference>
<dbReference type="EMBL" id="LSRX01000036">
    <property type="protein sequence ID" value="OLQ12919.1"/>
    <property type="molecule type" value="Genomic_DNA"/>
</dbReference>
<keyword evidence="2" id="KW-1185">Reference proteome</keyword>
<evidence type="ECO:0000313" key="1">
    <source>
        <dbReference type="EMBL" id="OLQ12919.1"/>
    </source>
</evidence>
<comment type="caution">
    <text evidence="1">The sequence shown here is derived from an EMBL/GenBank/DDBJ whole genome shotgun (WGS) entry which is preliminary data.</text>
</comment>